<name>A0ABY5D2J8_9ACTN</name>
<evidence type="ECO:0000313" key="2">
    <source>
        <dbReference type="EMBL" id="USY17468.1"/>
    </source>
</evidence>
<dbReference type="Proteomes" id="UP001055940">
    <property type="component" value="Chromosome"/>
</dbReference>
<dbReference type="RefSeq" id="WP_254417038.1">
    <property type="nucleotide sequence ID" value="NZ_BAAAJB010000069.1"/>
</dbReference>
<protein>
    <submittedName>
        <fullName evidence="2">DUF397 domain-containing protein</fullName>
    </submittedName>
</protein>
<dbReference type="InterPro" id="IPR007278">
    <property type="entry name" value="DUF397"/>
</dbReference>
<dbReference type="EMBL" id="CP099837">
    <property type="protein sequence ID" value="USY17468.1"/>
    <property type="molecule type" value="Genomic_DNA"/>
</dbReference>
<evidence type="ECO:0000313" key="3">
    <source>
        <dbReference type="Proteomes" id="UP001055940"/>
    </source>
</evidence>
<sequence>MTEYEAVEPKLGPSACWHTASYSVERGACVEVAEGPVTGVRDTQNRELGGLFFAPNEWQAFLGPTRGDVL</sequence>
<keyword evidence="3" id="KW-1185">Reference proteome</keyword>
<accession>A0ABY5D2J8</accession>
<gene>
    <name evidence="2" type="ORF">NE857_19200</name>
</gene>
<organism evidence="2 3">
    <name type="scientific">Nocardiopsis exhalans</name>
    <dbReference type="NCBI Taxonomy" id="163604"/>
    <lineage>
        <taxon>Bacteria</taxon>
        <taxon>Bacillati</taxon>
        <taxon>Actinomycetota</taxon>
        <taxon>Actinomycetes</taxon>
        <taxon>Streptosporangiales</taxon>
        <taxon>Nocardiopsidaceae</taxon>
        <taxon>Nocardiopsis</taxon>
    </lineage>
</organism>
<reference evidence="2" key="1">
    <citation type="submission" date="2022-06" db="EMBL/GenBank/DDBJ databases">
        <authorList>
            <person name="Ping M."/>
        </authorList>
    </citation>
    <scope>NUCLEOTIDE SEQUENCE</scope>
    <source>
        <strain evidence="2">JCM11759T</strain>
    </source>
</reference>
<feature type="domain" description="DUF397" evidence="1">
    <location>
        <begin position="16"/>
        <end position="63"/>
    </location>
</feature>
<proteinExistence type="predicted"/>
<dbReference type="Pfam" id="PF04149">
    <property type="entry name" value="DUF397"/>
    <property type="match status" value="1"/>
</dbReference>
<evidence type="ECO:0000259" key="1">
    <source>
        <dbReference type="Pfam" id="PF04149"/>
    </source>
</evidence>